<dbReference type="GO" id="GO:0046872">
    <property type="term" value="F:metal ion binding"/>
    <property type="evidence" value="ECO:0007669"/>
    <property type="project" value="UniProtKB-KW"/>
</dbReference>
<dbReference type="EMBL" id="AVPG01000001">
    <property type="protein sequence ID" value="KGX89034.1"/>
    <property type="molecule type" value="Genomic_DNA"/>
</dbReference>
<evidence type="ECO:0000313" key="4">
    <source>
        <dbReference type="EMBL" id="KGX89034.1"/>
    </source>
</evidence>
<dbReference type="Pfam" id="PF12850">
    <property type="entry name" value="Metallophos_2"/>
    <property type="match status" value="1"/>
</dbReference>
<dbReference type="CDD" id="cd00841">
    <property type="entry name" value="MPP_YfcE"/>
    <property type="match status" value="1"/>
</dbReference>
<reference evidence="4 5" key="1">
    <citation type="submission" date="2013-08" db="EMBL/GenBank/DDBJ databases">
        <authorList>
            <person name="Huang J."/>
            <person name="Wang G."/>
        </authorList>
    </citation>
    <scope>NUCLEOTIDE SEQUENCE [LARGE SCALE GENOMIC DNA]</scope>
    <source>
        <strain evidence="4 5">JSM 072002</strain>
    </source>
</reference>
<name>A0A0A5GAL0_9BACI</name>
<dbReference type="InterPro" id="IPR029052">
    <property type="entry name" value="Metallo-depent_PP-like"/>
</dbReference>
<dbReference type="OrthoDB" id="9800565at2"/>
<dbReference type="NCBIfam" id="TIGR00040">
    <property type="entry name" value="yfcE"/>
    <property type="match status" value="1"/>
</dbReference>
<evidence type="ECO:0000256" key="2">
    <source>
        <dbReference type="RuleBase" id="RU362039"/>
    </source>
</evidence>
<dbReference type="InterPro" id="IPR024654">
    <property type="entry name" value="Calcineurin-like_PHP_lpxH"/>
</dbReference>
<dbReference type="STRING" id="1385512.N784_01520"/>
<comment type="caution">
    <text evidence="4">The sequence shown here is derived from an EMBL/GenBank/DDBJ whole genome shotgun (WGS) entry which is preliminary data.</text>
</comment>
<dbReference type="SUPFAM" id="SSF56300">
    <property type="entry name" value="Metallo-dependent phosphatases"/>
    <property type="match status" value="1"/>
</dbReference>
<organism evidence="4 5">
    <name type="scientific">Pontibacillus litoralis JSM 072002</name>
    <dbReference type="NCBI Taxonomy" id="1385512"/>
    <lineage>
        <taxon>Bacteria</taxon>
        <taxon>Bacillati</taxon>
        <taxon>Bacillota</taxon>
        <taxon>Bacilli</taxon>
        <taxon>Bacillales</taxon>
        <taxon>Bacillaceae</taxon>
        <taxon>Pontibacillus</taxon>
    </lineage>
</organism>
<comment type="cofactor">
    <cofactor evidence="2">
        <name>a divalent metal cation</name>
        <dbReference type="ChEBI" id="CHEBI:60240"/>
    </cofactor>
</comment>
<accession>A0A0A5GAL0</accession>
<keyword evidence="5" id="KW-1185">Reference proteome</keyword>
<evidence type="ECO:0000259" key="3">
    <source>
        <dbReference type="Pfam" id="PF12850"/>
    </source>
</evidence>
<evidence type="ECO:0000313" key="5">
    <source>
        <dbReference type="Proteomes" id="UP000030401"/>
    </source>
</evidence>
<dbReference type="AlphaFoldDB" id="A0A0A5GAL0"/>
<feature type="domain" description="Calcineurin-like phosphoesterase" evidence="3">
    <location>
        <begin position="3"/>
        <end position="144"/>
    </location>
</feature>
<keyword evidence="2" id="KW-0479">Metal-binding</keyword>
<dbReference type="EC" id="3.1.4.-" evidence="2"/>
<evidence type="ECO:0000256" key="1">
    <source>
        <dbReference type="ARBA" id="ARBA00008950"/>
    </source>
</evidence>
<dbReference type="Proteomes" id="UP000030401">
    <property type="component" value="Unassembled WGS sequence"/>
</dbReference>
<dbReference type="InterPro" id="IPR041802">
    <property type="entry name" value="MPP_YfcE"/>
</dbReference>
<sequence length="175" mass="19503">MPKVLIMSDSHGLVEEVQRIKERHADEVDAIIHCGDSELPINVDVMSGMYKVGGNCDIDNRFNEENNFVIGDLSFYVTHGHLHDVKRTLMPLSYRAEELGANVICFGHSHIAGAELVNNKLFINPGSIRLPRGIVEKTYATLYWEELSDATVEFYTDQGIVLPDLTLTVDLSAGE</sequence>
<dbReference type="Gene3D" id="3.60.21.10">
    <property type="match status" value="1"/>
</dbReference>
<dbReference type="PANTHER" id="PTHR11124">
    <property type="entry name" value="VACUOLAR SORTING PROTEIN VPS29"/>
    <property type="match status" value="1"/>
</dbReference>
<protein>
    <recommendedName>
        <fullName evidence="2">Phosphoesterase</fullName>
        <ecNumber evidence="2">3.1.4.-</ecNumber>
    </recommendedName>
</protein>
<gene>
    <name evidence="4" type="ORF">N784_01520</name>
</gene>
<dbReference type="GO" id="GO:0016787">
    <property type="term" value="F:hydrolase activity"/>
    <property type="evidence" value="ECO:0007669"/>
    <property type="project" value="UniProtKB-UniRule"/>
</dbReference>
<dbReference type="InterPro" id="IPR000979">
    <property type="entry name" value="Phosphodiesterase_MJ0936/Vps29"/>
</dbReference>
<proteinExistence type="inferred from homology"/>
<comment type="similarity">
    <text evidence="1 2">Belongs to the metallophosphoesterase superfamily. YfcE family.</text>
</comment>
<dbReference type="eggNOG" id="COG0622">
    <property type="taxonomic scope" value="Bacteria"/>
</dbReference>